<feature type="region of interest" description="Disordered" evidence="1">
    <location>
        <begin position="1"/>
        <end position="23"/>
    </location>
</feature>
<reference evidence="2" key="1">
    <citation type="submission" date="2020-03" db="EMBL/GenBank/DDBJ databases">
        <authorList>
            <person name="Weist P."/>
        </authorList>
    </citation>
    <scope>NUCLEOTIDE SEQUENCE</scope>
</reference>
<feature type="compositionally biased region" description="Basic and acidic residues" evidence="1">
    <location>
        <begin position="202"/>
        <end position="216"/>
    </location>
</feature>
<evidence type="ECO:0000313" key="2">
    <source>
        <dbReference type="EMBL" id="CAB1444261.1"/>
    </source>
</evidence>
<proteinExistence type="predicted"/>
<keyword evidence="3" id="KW-1185">Reference proteome</keyword>
<feature type="compositionally biased region" description="Basic and acidic residues" evidence="1">
    <location>
        <begin position="234"/>
        <end position="243"/>
    </location>
</feature>
<evidence type="ECO:0000256" key="1">
    <source>
        <dbReference type="SAM" id="MobiDB-lite"/>
    </source>
</evidence>
<dbReference type="AlphaFoldDB" id="A0A9N7V7M2"/>
<dbReference type="EMBL" id="CADEAL010003334">
    <property type="protein sequence ID" value="CAB1444261.1"/>
    <property type="molecule type" value="Genomic_DNA"/>
</dbReference>
<comment type="caution">
    <text evidence="2">The sequence shown here is derived from an EMBL/GenBank/DDBJ whole genome shotgun (WGS) entry which is preliminary data.</text>
</comment>
<feature type="compositionally biased region" description="Basic and acidic residues" evidence="1">
    <location>
        <begin position="1"/>
        <end position="13"/>
    </location>
</feature>
<organism evidence="2 3">
    <name type="scientific">Pleuronectes platessa</name>
    <name type="common">European plaice</name>
    <dbReference type="NCBI Taxonomy" id="8262"/>
    <lineage>
        <taxon>Eukaryota</taxon>
        <taxon>Metazoa</taxon>
        <taxon>Chordata</taxon>
        <taxon>Craniata</taxon>
        <taxon>Vertebrata</taxon>
        <taxon>Euteleostomi</taxon>
        <taxon>Actinopterygii</taxon>
        <taxon>Neopterygii</taxon>
        <taxon>Teleostei</taxon>
        <taxon>Neoteleostei</taxon>
        <taxon>Acanthomorphata</taxon>
        <taxon>Carangaria</taxon>
        <taxon>Pleuronectiformes</taxon>
        <taxon>Pleuronectoidei</taxon>
        <taxon>Pleuronectidae</taxon>
        <taxon>Pleuronectes</taxon>
    </lineage>
</organism>
<protein>
    <submittedName>
        <fullName evidence="2">Uncharacterized protein</fullName>
    </submittedName>
</protein>
<gene>
    <name evidence="2" type="ORF">PLEPLA_LOCUS31977</name>
</gene>
<sequence>MLSHVRGGEEGGKSRRSVTPCPKSCGRPRLPACIHVATPVEVCRRRCTCTALPQEKIASEGAAHSVQAPRKPRLISESRSGKFPLIVFSTFNRRQTQTCGYWVSLASGSPLTTAAAEKVAPQLGYNKFVSPPLTRGTSGGSLGRSDRAEDDLLRDQSAALRAAAAAAGLDGSATRDRRCQRGRVFVGVGAVLGGATGGMSGARKEERERDEQDKMRTAAAAAAAAMDGSTLGWRKADSTGGDR</sequence>
<feature type="region of interest" description="Disordered" evidence="1">
    <location>
        <begin position="196"/>
        <end position="243"/>
    </location>
</feature>
<name>A0A9N7V7M2_PLEPL</name>
<dbReference type="Proteomes" id="UP001153269">
    <property type="component" value="Unassembled WGS sequence"/>
</dbReference>
<accession>A0A9N7V7M2</accession>
<evidence type="ECO:0000313" key="3">
    <source>
        <dbReference type="Proteomes" id="UP001153269"/>
    </source>
</evidence>